<dbReference type="PANTHER" id="PTHR46091:SF3">
    <property type="entry name" value="AMINE OXIDASE DOMAIN-CONTAINING PROTEIN"/>
    <property type="match status" value="1"/>
</dbReference>
<proteinExistence type="predicted"/>
<protein>
    <recommendedName>
        <fullName evidence="6">Amine oxidase domain-containing protein</fullName>
    </recommendedName>
</protein>
<accession>A0A1B7XBJ0</accession>
<evidence type="ECO:0000256" key="1">
    <source>
        <dbReference type="ARBA" id="ARBA00022630"/>
    </source>
</evidence>
<evidence type="ECO:0000256" key="4">
    <source>
        <dbReference type="ARBA" id="ARBA00022857"/>
    </source>
</evidence>
<dbReference type="AlphaFoldDB" id="A0A1B7XBJ0"/>
<dbReference type="InterPro" id="IPR002937">
    <property type="entry name" value="Amino_oxidase"/>
</dbReference>
<organism evidence="7 8">
    <name type="scientific">Halodesulfovibrio spirochaetisodalis</name>
    <dbReference type="NCBI Taxonomy" id="1560234"/>
    <lineage>
        <taxon>Bacteria</taxon>
        <taxon>Pseudomonadati</taxon>
        <taxon>Thermodesulfobacteriota</taxon>
        <taxon>Desulfovibrionia</taxon>
        <taxon>Desulfovibrionales</taxon>
        <taxon>Desulfovibrionaceae</taxon>
        <taxon>Halodesulfovibrio</taxon>
    </lineage>
</organism>
<dbReference type="PRINTS" id="PR00420">
    <property type="entry name" value="RNGMNOXGNASE"/>
</dbReference>
<dbReference type="EMBL" id="JXMS01000018">
    <property type="protein sequence ID" value="OBQ50118.1"/>
    <property type="molecule type" value="Genomic_DNA"/>
</dbReference>
<evidence type="ECO:0000313" key="7">
    <source>
        <dbReference type="EMBL" id="OBQ50118.1"/>
    </source>
</evidence>
<keyword evidence="3" id="KW-0274">FAD</keyword>
<evidence type="ECO:0000256" key="2">
    <source>
        <dbReference type="ARBA" id="ARBA00022729"/>
    </source>
</evidence>
<dbReference type="Proteomes" id="UP000091979">
    <property type="component" value="Unassembled WGS sequence"/>
</dbReference>
<keyword evidence="5" id="KW-0520">NAD</keyword>
<keyword evidence="8" id="KW-1185">Reference proteome</keyword>
<dbReference type="OrthoDB" id="9794630at2"/>
<dbReference type="InterPro" id="IPR036188">
    <property type="entry name" value="FAD/NAD-bd_sf"/>
</dbReference>
<comment type="caution">
    <text evidence="7">The sequence shown here is derived from an EMBL/GenBank/DDBJ whole genome shotgun (WGS) entry which is preliminary data.</text>
</comment>
<evidence type="ECO:0000259" key="6">
    <source>
        <dbReference type="Pfam" id="PF01593"/>
    </source>
</evidence>
<dbReference type="GO" id="GO:0016491">
    <property type="term" value="F:oxidoreductase activity"/>
    <property type="evidence" value="ECO:0007669"/>
    <property type="project" value="InterPro"/>
</dbReference>
<evidence type="ECO:0000256" key="3">
    <source>
        <dbReference type="ARBA" id="ARBA00022827"/>
    </source>
</evidence>
<reference evidence="7 8" key="1">
    <citation type="submission" date="2015-01" db="EMBL/GenBank/DDBJ databases">
        <title>Desulfovibrio sp. JC271 draft genome sequence.</title>
        <authorList>
            <person name="Shivani Y."/>
            <person name="Subhash Y."/>
            <person name="Sasikala C."/>
            <person name="Ramana C.V."/>
        </authorList>
    </citation>
    <scope>NUCLEOTIDE SEQUENCE [LARGE SCALE GENOMIC DNA]</scope>
    <source>
        <strain evidence="7 8">JC271</strain>
    </source>
</reference>
<dbReference type="RefSeq" id="WP_066855758.1">
    <property type="nucleotide sequence ID" value="NZ_JXMS01000018.1"/>
</dbReference>
<keyword evidence="4" id="KW-0521">NADP</keyword>
<keyword evidence="2" id="KW-0732">Signal</keyword>
<dbReference type="Pfam" id="PF01593">
    <property type="entry name" value="Amino_oxidase"/>
    <property type="match status" value="1"/>
</dbReference>
<keyword evidence="1" id="KW-0285">Flavoprotein</keyword>
<sequence>MRCVVIGSGCAGLTSALIMAKNGYDVTVVEKSHRPAPLLQGFQRKGFYFDTGLHCLSGLNDGEPLRVLLDYLGLSSWLTYVPFAEDSSFTVHFPDNVVWQMPQGYEELERSLCTLFPNEQAGIRNFLKKVRPISLAFQYTADFQAIASAPLANRSLKEVLDEHISEPKVKTCLGILNNLFCGLQDYETPFGFFASSIGTYFNGSGTFKGGGTALFEALRTELNAAGCEIIYDNGVTEVLVDNNRTAVGVRLTDGTELASDMLIATCHPASLLEIVPQNCLRNIRRTYYKELESTTSLVGVYGYSSIPVKELQHGNVALATECYDPDSTSSTLEQRQMLVTSNRTESGETGISILVPSSYSEWAQFEGEKPHQRQKGYSAEKKSVAKRIVAAASRALPQLAENFTVLSISTPLTIKDYCCAPEGTAYGVKRSLQQLSPTAAFPIKNMVLSGQAIVGPGILGAMTAGFVSCGEILGHTYLQNEMKKCS</sequence>
<dbReference type="PATRIC" id="fig|1560234.3.peg.1012"/>
<evidence type="ECO:0000256" key="5">
    <source>
        <dbReference type="ARBA" id="ARBA00023027"/>
    </source>
</evidence>
<dbReference type="PANTHER" id="PTHR46091">
    <property type="entry name" value="BLR7054 PROTEIN"/>
    <property type="match status" value="1"/>
</dbReference>
<name>A0A1B7XBJ0_9BACT</name>
<dbReference type="STRING" id="1560234.SP90_10785"/>
<dbReference type="SUPFAM" id="SSF51905">
    <property type="entry name" value="FAD/NAD(P)-binding domain"/>
    <property type="match status" value="1"/>
</dbReference>
<dbReference type="Gene3D" id="3.50.50.60">
    <property type="entry name" value="FAD/NAD(P)-binding domain"/>
    <property type="match status" value="2"/>
</dbReference>
<gene>
    <name evidence="7" type="ORF">SP90_10785</name>
</gene>
<dbReference type="InterPro" id="IPR052206">
    <property type="entry name" value="Retinol_saturase"/>
</dbReference>
<evidence type="ECO:0000313" key="8">
    <source>
        <dbReference type="Proteomes" id="UP000091979"/>
    </source>
</evidence>
<feature type="domain" description="Amine oxidase" evidence="6">
    <location>
        <begin position="11"/>
        <end position="312"/>
    </location>
</feature>